<keyword evidence="3" id="KW-1185">Reference proteome</keyword>
<organism evidence="2 3">
    <name type="scientific">Kineococcus xinjiangensis</name>
    <dbReference type="NCBI Taxonomy" id="512762"/>
    <lineage>
        <taxon>Bacteria</taxon>
        <taxon>Bacillati</taxon>
        <taxon>Actinomycetota</taxon>
        <taxon>Actinomycetes</taxon>
        <taxon>Kineosporiales</taxon>
        <taxon>Kineosporiaceae</taxon>
        <taxon>Kineococcus</taxon>
    </lineage>
</organism>
<reference evidence="2 3" key="1">
    <citation type="submission" date="2018-02" db="EMBL/GenBank/DDBJ databases">
        <title>Genomic Encyclopedia of Archaeal and Bacterial Type Strains, Phase II (KMG-II): from individual species to whole genera.</title>
        <authorList>
            <person name="Goeker M."/>
        </authorList>
    </citation>
    <scope>NUCLEOTIDE SEQUENCE [LARGE SCALE GENOMIC DNA]</scope>
    <source>
        <strain evidence="2 3">DSM 22857</strain>
    </source>
</reference>
<proteinExistence type="predicted"/>
<dbReference type="OrthoDB" id="9795188at2"/>
<gene>
    <name evidence="2" type="ORF">CLV92_113127</name>
</gene>
<comment type="caution">
    <text evidence="2">The sequence shown here is derived from an EMBL/GenBank/DDBJ whole genome shotgun (WGS) entry which is preliminary data.</text>
</comment>
<dbReference type="Pfam" id="PF13302">
    <property type="entry name" value="Acetyltransf_3"/>
    <property type="match status" value="1"/>
</dbReference>
<protein>
    <submittedName>
        <fullName evidence="2">RimJ/RimL family protein N-acetyltransferase</fullName>
    </submittedName>
</protein>
<dbReference type="Gene3D" id="3.40.630.30">
    <property type="match status" value="1"/>
</dbReference>
<name>A0A2S6IEQ0_9ACTN</name>
<evidence type="ECO:0000259" key="1">
    <source>
        <dbReference type="PROSITE" id="PS51186"/>
    </source>
</evidence>
<dbReference type="GO" id="GO:1990189">
    <property type="term" value="F:protein N-terminal-serine acetyltransferase activity"/>
    <property type="evidence" value="ECO:0007669"/>
    <property type="project" value="TreeGrafter"/>
</dbReference>
<dbReference type="EMBL" id="PTJD01000013">
    <property type="protein sequence ID" value="PPK92698.1"/>
    <property type="molecule type" value="Genomic_DNA"/>
</dbReference>
<feature type="domain" description="N-acetyltransferase" evidence="1">
    <location>
        <begin position="27"/>
        <end position="188"/>
    </location>
</feature>
<dbReference type="SUPFAM" id="SSF55729">
    <property type="entry name" value="Acyl-CoA N-acyltransferases (Nat)"/>
    <property type="match status" value="1"/>
</dbReference>
<evidence type="ECO:0000313" key="3">
    <source>
        <dbReference type="Proteomes" id="UP000239485"/>
    </source>
</evidence>
<dbReference type="InterPro" id="IPR016181">
    <property type="entry name" value="Acyl_CoA_acyltransferase"/>
</dbReference>
<dbReference type="AlphaFoldDB" id="A0A2S6IEQ0"/>
<accession>A0A2S6IEQ0</accession>
<dbReference type="InterPro" id="IPR000182">
    <property type="entry name" value="GNAT_dom"/>
</dbReference>
<dbReference type="PANTHER" id="PTHR43441">
    <property type="entry name" value="RIBOSOMAL-PROTEIN-SERINE ACETYLTRANSFERASE"/>
    <property type="match status" value="1"/>
</dbReference>
<evidence type="ECO:0000313" key="2">
    <source>
        <dbReference type="EMBL" id="PPK92698.1"/>
    </source>
</evidence>
<dbReference type="PROSITE" id="PS51186">
    <property type="entry name" value="GNAT"/>
    <property type="match status" value="1"/>
</dbReference>
<dbReference type="GO" id="GO:0008999">
    <property type="term" value="F:protein-N-terminal-alanine acetyltransferase activity"/>
    <property type="evidence" value="ECO:0007669"/>
    <property type="project" value="TreeGrafter"/>
</dbReference>
<dbReference type="PANTHER" id="PTHR43441:SF10">
    <property type="entry name" value="ACETYLTRANSFERASE"/>
    <property type="match status" value="1"/>
</dbReference>
<dbReference type="InterPro" id="IPR051908">
    <property type="entry name" value="Ribosomal_N-acetyltransferase"/>
</dbReference>
<dbReference type="GO" id="GO:0005737">
    <property type="term" value="C:cytoplasm"/>
    <property type="evidence" value="ECO:0007669"/>
    <property type="project" value="TreeGrafter"/>
</dbReference>
<dbReference type="Proteomes" id="UP000239485">
    <property type="component" value="Unassembled WGS sequence"/>
</dbReference>
<dbReference type="CDD" id="cd04301">
    <property type="entry name" value="NAT_SF"/>
    <property type="match status" value="1"/>
</dbReference>
<sequence length="193" mass="20853">MPIATSPALPAGTFARLDQPVLDAGAVVLRPWASADVAAVVTAYSDPGIQQWHARTMSEAEAQAWIAHWPDRWAQESGAGWALEVDGQAAGQVSLRRIDLHEACVELSYWVLPFARGRGVAPAALTTVTEWAFDLGVHRAQLDHSTRNSASCRVATKAGYLAEGTAVQRGLHADGWHDMHLHARVKAAPTHER</sequence>
<dbReference type="RefSeq" id="WP_104434580.1">
    <property type="nucleotide sequence ID" value="NZ_PTJD01000013.1"/>
</dbReference>
<keyword evidence="2" id="KW-0808">Transferase</keyword>